<organism evidence="1 2">
    <name type="scientific">Paramormyrops kingsleyae</name>
    <dbReference type="NCBI Taxonomy" id="1676925"/>
    <lineage>
        <taxon>Eukaryota</taxon>
        <taxon>Metazoa</taxon>
        <taxon>Chordata</taxon>
        <taxon>Craniata</taxon>
        <taxon>Vertebrata</taxon>
        <taxon>Euteleostomi</taxon>
        <taxon>Actinopterygii</taxon>
        <taxon>Neopterygii</taxon>
        <taxon>Teleostei</taxon>
        <taxon>Osteoglossocephala</taxon>
        <taxon>Osteoglossomorpha</taxon>
        <taxon>Osteoglossiformes</taxon>
        <taxon>Mormyridae</taxon>
        <taxon>Paramormyrops</taxon>
    </lineage>
</organism>
<reference evidence="1" key="1">
    <citation type="submission" date="2025-08" db="UniProtKB">
        <authorList>
            <consortium name="Ensembl"/>
        </authorList>
    </citation>
    <scope>IDENTIFICATION</scope>
</reference>
<name>A0A3B3R989_9TELE</name>
<accession>A0A3B3R989</accession>
<sequence length="197" mass="21356">MNSGTYSTGVRSTNAIPHVVPKREEMYEFQDFGAVRSHKLIQQCPDALVLLRGGSDRLVAHGADTTYLQPLYKTPMETTGEVSDKQRYLTVPHPPSAVTVPHQPSAVTVPHQPSAVIVPHKPSAVIVPHQPSAVTVPHQPSAVTVPHQPSVVTVPHQRSAVTVPHQPSVVTVQPRGHHILRHLIVVEGFACSNDPRS</sequence>
<evidence type="ECO:0000313" key="2">
    <source>
        <dbReference type="Proteomes" id="UP000261540"/>
    </source>
</evidence>
<proteinExistence type="predicted"/>
<keyword evidence="2" id="KW-1185">Reference proteome</keyword>
<dbReference type="Ensembl" id="ENSPKIT00000039754.1">
    <property type="protein sequence ID" value="ENSPKIP00000015292.1"/>
    <property type="gene ID" value="ENSPKIG00000002059.1"/>
</dbReference>
<dbReference type="Proteomes" id="UP000261540">
    <property type="component" value="Unplaced"/>
</dbReference>
<reference evidence="1" key="2">
    <citation type="submission" date="2025-09" db="UniProtKB">
        <authorList>
            <consortium name="Ensembl"/>
        </authorList>
    </citation>
    <scope>IDENTIFICATION</scope>
</reference>
<protein>
    <submittedName>
        <fullName evidence="1">Uncharacterized protein</fullName>
    </submittedName>
</protein>
<dbReference type="AlphaFoldDB" id="A0A3B3R989"/>
<evidence type="ECO:0000313" key="1">
    <source>
        <dbReference type="Ensembl" id="ENSPKIP00000015292.1"/>
    </source>
</evidence>